<dbReference type="SUPFAM" id="SSF53756">
    <property type="entry name" value="UDP-Glycosyltransferase/glycogen phosphorylase"/>
    <property type="match status" value="1"/>
</dbReference>
<dbReference type="InterPro" id="IPR028098">
    <property type="entry name" value="Glyco_trans_4-like_N"/>
</dbReference>
<dbReference type="GO" id="GO:0016757">
    <property type="term" value="F:glycosyltransferase activity"/>
    <property type="evidence" value="ECO:0007669"/>
    <property type="project" value="InterPro"/>
</dbReference>
<dbReference type="EMBL" id="VJXY01000001">
    <property type="protein sequence ID" value="MBD6614710.1"/>
    <property type="molecule type" value="Genomic_DNA"/>
</dbReference>
<evidence type="ECO:0000259" key="2">
    <source>
        <dbReference type="Pfam" id="PF13579"/>
    </source>
</evidence>
<dbReference type="PANTHER" id="PTHR45947">
    <property type="entry name" value="SULFOQUINOVOSYL TRANSFERASE SQD2"/>
    <property type="match status" value="1"/>
</dbReference>
<dbReference type="InterPro" id="IPR050194">
    <property type="entry name" value="Glycosyltransferase_grp1"/>
</dbReference>
<gene>
    <name evidence="3" type="ORF">FNW02_02215</name>
</gene>
<dbReference type="Proteomes" id="UP001165986">
    <property type="component" value="Unassembled WGS sequence"/>
</dbReference>
<feature type="domain" description="Glycosyl transferase family 1" evidence="1">
    <location>
        <begin position="272"/>
        <end position="425"/>
    </location>
</feature>
<proteinExistence type="predicted"/>
<dbReference type="Gene3D" id="3.40.50.2000">
    <property type="entry name" value="Glycogen Phosphorylase B"/>
    <property type="match status" value="3"/>
</dbReference>
<dbReference type="RefSeq" id="WP_191755943.1">
    <property type="nucleotide sequence ID" value="NZ_VJXY01000001.1"/>
</dbReference>
<dbReference type="PANTHER" id="PTHR45947:SF13">
    <property type="entry name" value="TRANSFERASE"/>
    <property type="match status" value="1"/>
</dbReference>
<dbReference type="Pfam" id="PF00534">
    <property type="entry name" value="Glycos_transf_1"/>
    <property type="match status" value="1"/>
</dbReference>
<dbReference type="InterPro" id="IPR001296">
    <property type="entry name" value="Glyco_trans_1"/>
</dbReference>
<dbReference type="Pfam" id="PF13579">
    <property type="entry name" value="Glyco_trans_4_4"/>
    <property type="match status" value="1"/>
</dbReference>
<name>A0AA40STJ5_9NOST</name>
<reference evidence="3" key="1">
    <citation type="submission" date="2019-07" db="EMBL/GenBank/DDBJ databases">
        <title>Toxilogical consequences of a new and cryptic species of cyanobacteria (Komarekiella delphini-convector) recovered from the epidermis of a bottlenose dolphin and 1500 ft. in the air.</title>
        <authorList>
            <person name="Brown A.O."/>
            <person name="Dvorak P."/>
            <person name="Villanueva C.D."/>
            <person name="Foss A.J."/>
            <person name="Garvey A.D."/>
            <person name="Gibson Q.A."/>
            <person name="Johansen J.R."/>
            <person name="Casamatta D.A."/>
        </authorList>
    </citation>
    <scope>NUCLEOTIDE SEQUENCE</scope>
    <source>
        <strain evidence="3">SJRDD-AB1</strain>
    </source>
</reference>
<evidence type="ECO:0000259" key="1">
    <source>
        <dbReference type="Pfam" id="PF00534"/>
    </source>
</evidence>
<dbReference type="AlphaFoldDB" id="A0AA40STJ5"/>
<evidence type="ECO:0000313" key="3">
    <source>
        <dbReference type="EMBL" id="MBD6614710.1"/>
    </source>
</evidence>
<keyword evidence="4" id="KW-1185">Reference proteome</keyword>
<feature type="domain" description="Glycosyltransferase subfamily 4-like N-terminal" evidence="2">
    <location>
        <begin position="16"/>
        <end position="255"/>
    </location>
</feature>
<evidence type="ECO:0000313" key="4">
    <source>
        <dbReference type="Proteomes" id="UP001165986"/>
    </source>
</evidence>
<protein>
    <submittedName>
        <fullName evidence="3">Glycosyltransferase</fullName>
    </submittedName>
</protein>
<accession>A0AA40STJ5</accession>
<sequence>MKAIQALARYFPDKCGGIQVNLNELLPQLRSHNIDIKIAAASNGSQKEDSYKHNDIEVYRYPVFPVPKTQPNHGQFPHGKFEYFANWLTSQKADIYHQHHWETYCGLPHLRLAKELGMSTVVTIHYPLPICQRTTLMFNGQQVCDGKIDVVRCSQCADTLSSKLPAAMVKTLSHLPMSVLSQLPLPTSAYLPASVDEELGRFVRPFVVPGYVTARQQSLLEMAKFADRIIAVCDWLYKALLINGIPEEKLVLCRYGIGYATQEKSPPAHEQSVPLKVVFLGRWDIYKGIDILVQAVKDLPAEIPIELIIHGIAQDERYRQTIFNLIDNDPRIRVEKQLTREELPKVMANYDILAVPSQWLETGPLVVLEAHALSLPVIGSNLGGIAELVRHGMDGWLVTANDTKAWTESLRLLATDANLLNKLRQGIKPVRTLNMQAAEIAAIYNKLQR</sequence>
<organism evidence="3 4">
    <name type="scientific">Komarekiella delphini-convector SJRDD-AB1</name>
    <dbReference type="NCBI Taxonomy" id="2593771"/>
    <lineage>
        <taxon>Bacteria</taxon>
        <taxon>Bacillati</taxon>
        <taxon>Cyanobacteriota</taxon>
        <taxon>Cyanophyceae</taxon>
        <taxon>Nostocales</taxon>
        <taxon>Nostocaceae</taxon>
        <taxon>Komarekiella</taxon>
        <taxon>Komarekiella delphini-convector</taxon>
    </lineage>
</organism>
<comment type="caution">
    <text evidence="3">The sequence shown here is derived from an EMBL/GenBank/DDBJ whole genome shotgun (WGS) entry which is preliminary data.</text>
</comment>